<dbReference type="Proteomes" id="UP000327157">
    <property type="component" value="Chromosome 5"/>
</dbReference>
<dbReference type="AlphaFoldDB" id="A0A5N5I9G4"/>
<organism evidence="5 6">
    <name type="scientific">Pyrus ussuriensis x Pyrus communis</name>
    <dbReference type="NCBI Taxonomy" id="2448454"/>
    <lineage>
        <taxon>Eukaryota</taxon>
        <taxon>Viridiplantae</taxon>
        <taxon>Streptophyta</taxon>
        <taxon>Embryophyta</taxon>
        <taxon>Tracheophyta</taxon>
        <taxon>Spermatophyta</taxon>
        <taxon>Magnoliopsida</taxon>
        <taxon>eudicotyledons</taxon>
        <taxon>Gunneridae</taxon>
        <taxon>Pentapetalae</taxon>
        <taxon>rosids</taxon>
        <taxon>fabids</taxon>
        <taxon>Rosales</taxon>
        <taxon>Rosaceae</taxon>
        <taxon>Amygdaloideae</taxon>
        <taxon>Maleae</taxon>
        <taxon>Pyrus</taxon>
    </lineage>
</organism>
<dbReference type="GO" id="GO:0022625">
    <property type="term" value="C:cytosolic large ribosomal subunit"/>
    <property type="evidence" value="ECO:0007669"/>
    <property type="project" value="TreeGrafter"/>
</dbReference>
<dbReference type="InterPro" id="IPR021131">
    <property type="entry name" value="Ribosomal_uL15/eL18"/>
</dbReference>
<dbReference type="InterPro" id="IPR036227">
    <property type="entry name" value="Ribosomal_uL15/eL18_sf"/>
</dbReference>
<proteinExistence type="inferred from homology"/>
<dbReference type="OrthoDB" id="6353017at2759"/>
<evidence type="ECO:0000256" key="3">
    <source>
        <dbReference type="ARBA" id="ARBA00023274"/>
    </source>
</evidence>
<keyword evidence="3" id="KW-0687">Ribonucleoprotein</keyword>
<sequence>MKIDLVVGGKSKKTKHTVPKFDDIYLKLLVKLKLTADILKRLFKSKVNKAPLSLLRLIKYMQGKDSKIDMVVGTVIKFRVYEVPQLKVTTLRFTETVSTRIEKPGGYHTKTYVRSKGRKFEKAISKRNNKGFTV</sequence>
<dbReference type="GO" id="GO:0003735">
    <property type="term" value="F:structural constituent of ribosome"/>
    <property type="evidence" value="ECO:0007669"/>
    <property type="project" value="InterPro"/>
</dbReference>
<dbReference type="PANTHER" id="PTHR10934">
    <property type="entry name" value="60S RIBOSOMAL PROTEIN L18"/>
    <property type="match status" value="1"/>
</dbReference>
<evidence type="ECO:0000256" key="2">
    <source>
        <dbReference type="ARBA" id="ARBA00022980"/>
    </source>
</evidence>
<evidence type="ECO:0000313" key="5">
    <source>
        <dbReference type="EMBL" id="KAB2635887.1"/>
    </source>
</evidence>
<dbReference type="GO" id="GO:0003729">
    <property type="term" value="F:mRNA binding"/>
    <property type="evidence" value="ECO:0007669"/>
    <property type="project" value="UniProtKB-ARBA"/>
</dbReference>
<dbReference type="InterPro" id="IPR000039">
    <property type="entry name" value="Ribosomal_eL18"/>
</dbReference>
<name>A0A5N5I9G4_9ROSA</name>
<protein>
    <submittedName>
        <fullName evidence="5">60S ribosomal protein L18-2-like</fullName>
    </submittedName>
</protein>
<dbReference type="PANTHER" id="PTHR10934:SF25">
    <property type="entry name" value="LARGE RIBOSOMAL SUBUNIT PROTEIN EL18X-RELATED"/>
    <property type="match status" value="1"/>
</dbReference>
<comment type="caution">
    <text evidence="5">The sequence shown here is derived from an EMBL/GenBank/DDBJ whole genome shotgun (WGS) entry which is preliminary data.</text>
</comment>
<accession>A0A5N5I9G4</accession>
<reference evidence="5 6" key="1">
    <citation type="submission" date="2019-09" db="EMBL/GenBank/DDBJ databases">
        <authorList>
            <person name="Ou C."/>
        </authorList>
    </citation>
    <scope>NUCLEOTIDE SEQUENCE [LARGE SCALE GENOMIC DNA]</scope>
    <source>
        <strain evidence="5">S2</strain>
        <tissue evidence="5">Leaf</tissue>
    </source>
</reference>
<evidence type="ECO:0000313" key="6">
    <source>
        <dbReference type="Proteomes" id="UP000327157"/>
    </source>
</evidence>
<evidence type="ECO:0000259" key="4">
    <source>
        <dbReference type="Pfam" id="PF17135"/>
    </source>
</evidence>
<dbReference type="SUPFAM" id="SSF52080">
    <property type="entry name" value="Ribosomal proteins L15p and L18e"/>
    <property type="match status" value="1"/>
</dbReference>
<dbReference type="EMBL" id="SMOL01000004">
    <property type="protein sequence ID" value="KAB2635887.1"/>
    <property type="molecule type" value="Genomic_DNA"/>
</dbReference>
<dbReference type="GO" id="GO:0006412">
    <property type="term" value="P:translation"/>
    <property type="evidence" value="ECO:0007669"/>
    <property type="project" value="InterPro"/>
</dbReference>
<feature type="domain" description="Large ribosomal subunit protein uL15/eL18" evidence="4">
    <location>
        <begin position="3"/>
        <end position="106"/>
    </location>
</feature>
<reference evidence="6" key="2">
    <citation type="submission" date="2019-10" db="EMBL/GenBank/DDBJ databases">
        <title>A de novo genome assembly of a pear dwarfing rootstock.</title>
        <authorList>
            <person name="Wang F."/>
            <person name="Wang J."/>
            <person name="Li S."/>
            <person name="Zhang Y."/>
            <person name="Fang M."/>
            <person name="Ma L."/>
            <person name="Zhao Y."/>
            <person name="Jiang S."/>
        </authorList>
    </citation>
    <scope>NUCLEOTIDE SEQUENCE [LARGE SCALE GENOMIC DNA]</scope>
</reference>
<dbReference type="Gene3D" id="3.100.10.10">
    <property type="match status" value="2"/>
</dbReference>
<keyword evidence="6" id="KW-1185">Reference proteome</keyword>
<evidence type="ECO:0000256" key="1">
    <source>
        <dbReference type="ARBA" id="ARBA00006815"/>
    </source>
</evidence>
<reference evidence="5 6" key="3">
    <citation type="submission" date="2019-11" db="EMBL/GenBank/DDBJ databases">
        <title>A de novo genome assembly of a pear dwarfing rootstock.</title>
        <authorList>
            <person name="Wang F."/>
            <person name="Wang J."/>
            <person name="Li S."/>
            <person name="Zhang Y."/>
            <person name="Fang M."/>
            <person name="Ma L."/>
            <person name="Zhao Y."/>
            <person name="Jiang S."/>
        </authorList>
    </citation>
    <scope>NUCLEOTIDE SEQUENCE [LARGE SCALE GENOMIC DNA]</scope>
    <source>
        <strain evidence="5">S2</strain>
        <tissue evidence="5">Leaf</tissue>
    </source>
</reference>
<gene>
    <name evidence="5" type="ORF">D8674_026421</name>
</gene>
<comment type="similarity">
    <text evidence="1">Belongs to the eukaryotic ribosomal protein eL18 family.</text>
</comment>
<dbReference type="Pfam" id="PF17135">
    <property type="entry name" value="Ribosomal_L18"/>
    <property type="match status" value="1"/>
</dbReference>
<keyword evidence="2 5" id="KW-0689">Ribosomal protein</keyword>